<dbReference type="GO" id="GO:0008017">
    <property type="term" value="F:microtubule binding"/>
    <property type="evidence" value="ECO:0007669"/>
    <property type="project" value="TreeGrafter"/>
</dbReference>
<evidence type="ECO:0000259" key="1">
    <source>
        <dbReference type="SMART" id="SM01349"/>
    </source>
</evidence>
<dbReference type="Proteomes" id="UP000694546">
    <property type="component" value="Chromosome 2"/>
</dbReference>
<proteinExistence type="predicted"/>
<accession>A0A8C5BPY2</accession>
<name>A0A8C5BPY2_GADMO</name>
<dbReference type="GeneTree" id="ENSGT00940000158712"/>
<evidence type="ECO:0000313" key="3">
    <source>
        <dbReference type="Proteomes" id="UP000694546"/>
    </source>
</evidence>
<dbReference type="Gene3D" id="1.25.10.10">
    <property type="entry name" value="Leucine-rich Repeat Variant"/>
    <property type="match status" value="1"/>
</dbReference>
<feature type="domain" description="TOG" evidence="1">
    <location>
        <begin position="18"/>
        <end position="244"/>
    </location>
</feature>
<dbReference type="OMA" id="FRSWQEM"/>
<dbReference type="GO" id="GO:0005929">
    <property type="term" value="C:cilium"/>
    <property type="evidence" value="ECO:0007669"/>
    <property type="project" value="TreeGrafter"/>
</dbReference>
<evidence type="ECO:0000313" key="2">
    <source>
        <dbReference type="Ensembl" id="ENSGMOP00000049294.1"/>
    </source>
</evidence>
<keyword evidence="3" id="KW-1185">Reference proteome</keyword>
<dbReference type="InterPro" id="IPR011989">
    <property type="entry name" value="ARM-like"/>
</dbReference>
<reference evidence="2" key="1">
    <citation type="submission" date="2025-08" db="UniProtKB">
        <authorList>
            <consortium name="Ensembl"/>
        </authorList>
    </citation>
    <scope>IDENTIFICATION</scope>
</reference>
<dbReference type="AlphaFoldDB" id="A0A8C5BPY2"/>
<dbReference type="Ensembl" id="ENSGMOT00000043443.1">
    <property type="protein sequence ID" value="ENSGMOP00000049294.1"/>
    <property type="gene ID" value="ENSGMOG00000030819.1"/>
</dbReference>
<dbReference type="PANTHER" id="PTHR21567">
    <property type="entry name" value="CLASP"/>
    <property type="match status" value="1"/>
</dbReference>
<organism evidence="2 3">
    <name type="scientific">Gadus morhua</name>
    <name type="common">Atlantic cod</name>
    <dbReference type="NCBI Taxonomy" id="8049"/>
    <lineage>
        <taxon>Eukaryota</taxon>
        <taxon>Metazoa</taxon>
        <taxon>Chordata</taxon>
        <taxon>Craniata</taxon>
        <taxon>Vertebrata</taxon>
        <taxon>Euteleostomi</taxon>
        <taxon>Actinopterygii</taxon>
        <taxon>Neopterygii</taxon>
        <taxon>Teleostei</taxon>
        <taxon>Neoteleostei</taxon>
        <taxon>Acanthomorphata</taxon>
        <taxon>Zeiogadaria</taxon>
        <taxon>Gadariae</taxon>
        <taxon>Gadiformes</taxon>
        <taxon>Gadoidei</taxon>
        <taxon>Gadidae</taxon>
        <taxon>Gadus</taxon>
    </lineage>
</organism>
<dbReference type="InterPro" id="IPR016024">
    <property type="entry name" value="ARM-type_fold"/>
</dbReference>
<dbReference type="InterPro" id="IPR034085">
    <property type="entry name" value="TOG"/>
</dbReference>
<dbReference type="PANTHER" id="PTHR21567:SF87">
    <property type="entry name" value="CRESCERIN-LIKE PROTEIN CHE-12"/>
    <property type="match status" value="1"/>
</dbReference>
<dbReference type="GO" id="GO:0000226">
    <property type="term" value="P:microtubule cytoskeleton organization"/>
    <property type="evidence" value="ECO:0007669"/>
    <property type="project" value="TreeGrafter"/>
</dbReference>
<sequence>MTLYFVVPSREPNCKYSSKPQGPIIEDKAEYIRQLTVLLESKDFRERIKGLDQLVADCQHNPSMVFDLFRDRLLESNRKVNLYALEALQGMVRLLKDNLSGVLNHLVPAIVDNHLNSKNRAVYSAATGPLCELVLNLDNSLLLELFCFKARVLSGQAKVDLIEKVLVMELYPRRPQLVEQKALPLLWGLLGPSSGSVHRATTSLCRALHHQMGPGLRQSAASQPPSVGRDLNQLTGTRRLTALFALLQVACVAL</sequence>
<reference evidence="2" key="2">
    <citation type="submission" date="2025-09" db="UniProtKB">
        <authorList>
            <consortium name="Ensembl"/>
        </authorList>
    </citation>
    <scope>IDENTIFICATION</scope>
</reference>
<dbReference type="GO" id="GO:0005881">
    <property type="term" value="C:cytoplasmic microtubule"/>
    <property type="evidence" value="ECO:0007669"/>
    <property type="project" value="TreeGrafter"/>
</dbReference>
<dbReference type="SUPFAM" id="SSF48371">
    <property type="entry name" value="ARM repeat"/>
    <property type="match status" value="1"/>
</dbReference>
<dbReference type="SMART" id="SM01349">
    <property type="entry name" value="TOG"/>
    <property type="match status" value="1"/>
</dbReference>
<protein>
    <recommendedName>
        <fullName evidence="1">TOG domain-containing protein</fullName>
    </recommendedName>
</protein>